<evidence type="ECO:0000313" key="1">
    <source>
        <dbReference type="EMBL" id="MBC1492415.1"/>
    </source>
</evidence>
<dbReference type="RefSeq" id="WP_185417724.1">
    <property type="nucleotide sequence ID" value="NZ_JAASTX010000014.1"/>
</dbReference>
<dbReference type="Pfam" id="PF16887">
    <property type="entry name" value="DUF5081"/>
    <property type="match status" value="1"/>
</dbReference>
<reference evidence="1 2" key="1">
    <citation type="submission" date="2020-03" db="EMBL/GenBank/DDBJ databases">
        <title>Soil Listeria distribution.</title>
        <authorList>
            <person name="Liao J."/>
            <person name="Wiedmann M."/>
        </authorList>
    </citation>
    <scope>NUCLEOTIDE SEQUENCE [LARGE SCALE GENOMIC DNA]</scope>
    <source>
        <strain evidence="1 2">FSL L7-1547</strain>
    </source>
</reference>
<proteinExistence type="predicted"/>
<name>A0A7X0XDW6_9LIST</name>
<gene>
    <name evidence="1" type="ORF">HCI99_11255</name>
</gene>
<evidence type="ECO:0000313" key="2">
    <source>
        <dbReference type="Proteomes" id="UP000533953"/>
    </source>
</evidence>
<dbReference type="EMBL" id="JAASTX010000014">
    <property type="protein sequence ID" value="MBC1492415.1"/>
    <property type="molecule type" value="Genomic_DNA"/>
</dbReference>
<dbReference type="AlphaFoldDB" id="A0A7X0XDW6"/>
<accession>A0A7X0XDW6</accession>
<protein>
    <submittedName>
        <fullName evidence="1">DUF5081 family protein</fullName>
    </submittedName>
</protein>
<comment type="caution">
    <text evidence="1">The sequence shown here is derived from an EMBL/GenBank/DDBJ whole genome shotgun (WGS) entry which is preliminary data.</text>
</comment>
<dbReference type="Proteomes" id="UP000533953">
    <property type="component" value="Unassembled WGS sequence"/>
</dbReference>
<sequence length="121" mass="13850">MNQPVSAKDYFIDTEILMMAEGFGQKSVFGIHSKSRVLIEDTEWEAAWNRLKEKGILNNQNQISEEGSHVISSLEQYCASETYARLHNLTFERPTENMPAVTMLAEQRDSERYRVYGSVGV</sequence>
<dbReference type="InterPro" id="IPR031682">
    <property type="entry name" value="EsaE"/>
</dbReference>
<organism evidence="1 2">
    <name type="scientific">Listeria booriae</name>
    <dbReference type="NCBI Taxonomy" id="1552123"/>
    <lineage>
        <taxon>Bacteria</taxon>
        <taxon>Bacillati</taxon>
        <taxon>Bacillota</taxon>
        <taxon>Bacilli</taxon>
        <taxon>Bacillales</taxon>
        <taxon>Listeriaceae</taxon>
        <taxon>Listeria</taxon>
    </lineage>
</organism>